<accession>A0A8T5GFW3</accession>
<dbReference type="Pfam" id="PF00132">
    <property type="entry name" value="Hexapep"/>
    <property type="match status" value="1"/>
</dbReference>
<evidence type="ECO:0000256" key="3">
    <source>
        <dbReference type="ARBA" id="ARBA00022605"/>
    </source>
</evidence>
<reference evidence="7" key="1">
    <citation type="journal article" date="2021" name="ISME J.">
        <title>Mercury methylation by metabolically versatile and cosmopolitan marine bacteria.</title>
        <authorList>
            <person name="Lin H."/>
            <person name="Ascher D.B."/>
            <person name="Myung Y."/>
            <person name="Lamborg C.H."/>
            <person name="Hallam S.J."/>
            <person name="Gionfriddo C.M."/>
            <person name="Holt K.E."/>
            <person name="Moreau J.W."/>
        </authorList>
    </citation>
    <scope>NUCLEOTIDE SEQUENCE</scope>
    <source>
        <strain evidence="7">SI075_bin30</strain>
    </source>
</reference>
<dbReference type="Proteomes" id="UP000722459">
    <property type="component" value="Unassembled WGS sequence"/>
</dbReference>
<keyword evidence="5" id="KW-0012">Acyltransferase</keyword>
<dbReference type="InterPro" id="IPR053376">
    <property type="entry name" value="Serine_acetyltransferase"/>
</dbReference>
<dbReference type="CDD" id="cd03354">
    <property type="entry name" value="LbH_SAT"/>
    <property type="match status" value="1"/>
</dbReference>
<comment type="caution">
    <text evidence="7">The sequence shown here is derived from an EMBL/GenBank/DDBJ whole genome shotgun (WGS) entry which is preliminary data.</text>
</comment>
<dbReference type="EMBL" id="JABJNZ010000059">
    <property type="protein sequence ID" value="MBT4870839.1"/>
    <property type="molecule type" value="Genomic_DNA"/>
</dbReference>
<dbReference type="InterPro" id="IPR045304">
    <property type="entry name" value="LbH_SAT"/>
</dbReference>
<dbReference type="Gene3D" id="2.160.10.10">
    <property type="entry name" value="Hexapeptide repeat proteins"/>
    <property type="match status" value="1"/>
</dbReference>
<comment type="similarity">
    <text evidence="1">Belongs to the transferase hexapeptide repeat family.</text>
</comment>
<organism evidence="7 8">
    <name type="scientific">Candidatus Iainarchaeum sp</name>
    <dbReference type="NCBI Taxonomy" id="3101447"/>
    <lineage>
        <taxon>Archaea</taxon>
        <taxon>Candidatus Iainarchaeota</taxon>
        <taxon>Candidatus Iainarchaeia</taxon>
        <taxon>Candidatus Iainarchaeales</taxon>
        <taxon>Candidatus Iainarchaeaceae</taxon>
        <taxon>Candidatus Iainarchaeum</taxon>
    </lineage>
</organism>
<evidence type="ECO:0000313" key="7">
    <source>
        <dbReference type="EMBL" id="MBT4870839.1"/>
    </source>
</evidence>
<dbReference type="GO" id="GO:0005737">
    <property type="term" value="C:cytoplasm"/>
    <property type="evidence" value="ECO:0007669"/>
    <property type="project" value="InterPro"/>
</dbReference>
<proteinExistence type="inferred from homology"/>
<dbReference type="GO" id="GO:0009001">
    <property type="term" value="F:serine O-acetyltransferase activity"/>
    <property type="evidence" value="ECO:0007669"/>
    <property type="project" value="UniProtKB-EC"/>
</dbReference>
<protein>
    <recommendedName>
        <fullName evidence="2">serine O-acetyltransferase</fullName>
        <ecNumber evidence="2">2.3.1.30</ecNumber>
    </recommendedName>
</protein>
<dbReference type="GO" id="GO:0006535">
    <property type="term" value="P:cysteine biosynthetic process from serine"/>
    <property type="evidence" value="ECO:0007669"/>
    <property type="project" value="InterPro"/>
</dbReference>
<keyword evidence="4" id="KW-0808">Transferase</keyword>
<dbReference type="NCBIfam" id="NF041874">
    <property type="entry name" value="EPS_EpsC"/>
    <property type="match status" value="1"/>
</dbReference>
<dbReference type="Gene3D" id="1.10.3130.10">
    <property type="entry name" value="serine acetyltransferase, domain 1"/>
    <property type="match status" value="1"/>
</dbReference>
<name>A0A8T5GFW3_9ARCH</name>
<gene>
    <name evidence="7" type="ORF">HON47_04655</name>
</gene>
<dbReference type="InterPro" id="IPR005881">
    <property type="entry name" value="Ser_O-AcTrfase"/>
</dbReference>
<evidence type="ECO:0000256" key="1">
    <source>
        <dbReference type="ARBA" id="ARBA00007274"/>
    </source>
</evidence>
<evidence type="ECO:0000256" key="6">
    <source>
        <dbReference type="ARBA" id="ARBA00049486"/>
    </source>
</evidence>
<sequence>MISDFKAVKKNDPAAKSYFEILLCHTPLWTIIAYRLMNPLHNFGVPVFPRFIMTILKILTGVEIHPGADIGNSFFIDHGIGTVVGETAKIGNNCILFHNVTLGGTGKHKKKRHPTLGNNVLVGAGATLLGPIKIGNNVMIGAETFVIMQDIPNKCTVVGVPGKIVRLNNKKTNKKLIKTK</sequence>
<dbReference type="InterPro" id="IPR001451">
    <property type="entry name" value="Hexapep"/>
</dbReference>
<dbReference type="FunFam" id="2.160.10.10:FF:000007">
    <property type="entry name" value="Serine acetyltransferase"/>
    <property type="match status" value="1"/>
</dbReference>
<dbReference type="PIRSF" id="PIRSF000441">
    <property type="entry name" value="CysE"/>
    <property type="match status" value="1"/>
</dbReference>
<dbReference type="InterPro" id="IPR042122">
    <property type="entry name" value="Ser_AcTrfase_N_sf"/>
</dbReference>
<dbReference type="InterPro" id="IPR011004">
    <property type="entry name" value="Trimer_LpxA-like_sf"/>
</dbReference>
<comment type="catalytic activity">
    <reaction evidence="6">
        <text>L-serine + acetyl-CoA = O-acetyl-L-serine + CoA</text>
        <dbReference type="Rhea" id="RHEA:24560"/>
        <dbReference type="ChEBI" id="CHEBI:33384"/>
        <dbReference type="ChEBI" id="CHEBI:57287"/>
        <dbReference type="ChEBI" id="CHEBI:57288"/>
        <dbReference type="ChEBI" id="CHEBI:58340"/>
        <dbReference type="EC" id="2.3.1.30"/>
    </reaction>
</comment>
<evidence type="ECO:0000256" key="2">
    <source>
        <dbReference type="ARBA" id="ARBA00013266"/>
    </source>
</evidence>
<evidence type="ECO:0000313" key="8">
    <source>
        <dbReference type="Proteomes" id="UP000722459"/>
    </source>
</evidence>
<dbReference type="AlphaFoldDB" id="A0A8T5GFW3"/>
<evidence type="ECO:0000256" key="5">
    <source>
        <dbReference type="ARBA" id="ARBA00023315"/>
    </source>
</evidence>
<dbReference type="SUPFAM" id="SSF51161">
    <property type="entry name" value="Trimeric LpxA-like enzymes"/>
    <property type="match status" value="1"/>
</dbReference>
<keyword evidence="3" id="KW-0028">Amino-acid biosynthesis</keyword>
<dbReference type="EC" id="2.3.1.30" evidence="2"/>
<dbReference type="PANTHER" id="PTHR42811">
    <property type="entry name" value="SERINE ACETYLTRANSFERASE"/>
    <property type="match status" value="1"/>
</dbReference>
<evidence type="ECO:0000256" key="4">
    <source>
        <dbReference type="ARBA" id="ARBA00022679"/>
    </source>
</evidence>